<sequence length="692" mass="75447">ALLKAKGRSYSSPFPLPASGPVSALDIISLPQLDVFEPLRFDLDSDAEGAEDSSEGKEKGALFDGLLPREVKLTIFAWVVWVHEIAHERLINASPDCVIAKTKSGSVRWTAHKAGLGRNKWVGRDRGIRELIKLGRVSKAWRDLVFDGQLWRQLDLSSFPRLPAPVLTTLAKTAGAFVTSLDLTGHTRLAPETLDSIAQHLCLNPTPSHMLPHTQLTEINLQGCSSVTTRPLHGLLRRSPMLERLNVKGLKAATNVTLDVLSTSAPLITHINLSRCLNIDAEGMRSYFAATIDRGEALRVKDLRVSGLRRVDDDVMEKMGRACPELEVLDLSYAKDLHNSAVDAFGPALEWNHRQESILLTSKEAGRDPGDPTKYRRRITQLRHVNFSSCTLLTDIAASHLAHAVPRLEFFEMGGVGGDVKEEGLIRLFKTTPWIRKIDLEDAADVGDALIQALTPDPSSLDIVSPALPVLVDGPAPQPGHALEDLIISHAIGVNNDALLALVRGCTRLKVLEADGTRILPGTVKEFVKLSRERGMRDARLVAIDCRSVGDGATNEIFSLIRPRVGWRAYGAKKLGYLDSRDDENAESVVMDECDPERVVVKTFYTWQVVDQVKAVREKRAKANKAAGKARDRRNRTSDDLGVGGVGGGGGLGGARMRWWPGAGGGRSSRFAGAGTPTILETGPDREGCILM</sequence>
<feature type="non-terminal residue" evidence="1">
    <location>
        <position position="1"/>
    </location>
</feature>
<protein>
    <submittedName>
        <fullName evidence="1">Uncharacterized protein</fullName>
    </submittedName>
</protein>
<dbReference type="Proteomes" id="UP000886501">
    <property type="component" value="Unassembled WGS sequence"/>
</dbReference>
<name>A0ACB6ZKK7_THEGA</name>
<reference evidence="1" key="2">
    <citation type="journal article" date="2020" name="Nat. Commun.">
        <title>Large-scale genome sequencing of mycorrhizal fungi provides insights into the early evolution of symbiotic traits.</title>
        <authorList>
            <person name="Miyauchi S."/>
            <person name="Kiss E."/>
            <person name="Kuo A."/>
            <person name="Drula E."/>
            <person name="Kohler A."/>
            <person name="Sanchez-Garcia M."/>
            <person name="Morin E."/>
            <person name="Andreopoulos B."/>
            <person name="Barry K.W."/>
            <person name="Bonito G."/>
            <person name="Buee M."/>
            <person name="Carver A."/>
            <person name="Chen C."/>
            <person name="Cichocki N."/>
            <person name="Clum A."/>
            <person name="Culley D."/>
            <person name="Crous P.W."/>
            <person name="Fauchery L."/>
            <person name="Girlanda M."/>
            <person name="Hayes R.D."/>
            <person name="Keri Z."/>
            <person name="LaButti K."/>
            <person name="Lipzen A."/>
            <person name="Lombard V."/>
            <person name="Magnuson J."/>
            <person name="Maillard F."/>
            <person name="Murat C."/>
            <person name="Nolan M."/>
            <person name="Ohm R.A."/>
            <person name="Pangilinan J."/>
            <person name="Pereira M.F."/>
            <person name="Perotto S."/>
            <person name="Peter M."/>
            <person name="Pfister S."/>
            <person name="Riley R."/>
            <person name="Sitrit Y."/>
            <person name="Stielow J.B."/>
            <person name="Szollosi G."/>
            <person name="Zifcakova L."/>
            <person name="Stursova M."/>
            <person name="Spatafora J.W."/>
            <person name="Tedersoo L."/>
            <person name="Vaario L.M."/>
            <person name="Yamada A."/>
            <person name="Yan M."/>
            <person name="Wang P."/>
            <person name="Xu J."/>
            <person name="Bruns T."/>
            <person name="Baldrian P."/>
            <person name="Vilgalys R."/>
            <person name="Dunand C."/>
            <person name="Henrissat B."/>
            <person name="Grigoriev I.V."/>
            <person name="Hibbett D."/>
            <person name="Nagy L.G."/>
            <person name="Martin F.M."/>
        </authorList>
    </citation>
    <scope>NUCLEOTIDE SEQUENCE</scope>
    <source>
        <strain evidence="1">P2</strain>
    </source>
</reference>
<accession>A0ACB6ZKK7</accession>
<evidence type="ECO:0000313" key="1">
    <source>
        <dbReference type="EMBL" id="KAF9650345.1"/>
    </source>
</evidence>
<dbReference type="EMBL" id="MU117986">
    <property type="protein sequence ID" value="KAF9650345.1"/>
    <property type="molecule type" value="Genomic_DNA"/>
</dbReference>
<proteinExistence type="predicted"/>
<comment type="caution">
    <text evidence="1">The sequence shown here is derived from an EMBL/GenBank/DDBJ whole genome shotgun (WGS) entry which is preliminary data.</text>
</comment>
<organism evidence="1 2">
    <name type="scientific">Thelephora ganbajun</name>
    <name type="common">Ganba fungus</name>
    <dbReference type="NCBI Taxonomy" id="370292"/>
    <lineage>
        <taxon>Eukaryota</taxon>
        <taxon>Fungi</taxon>
        <taxon>Dikarya</taxon>
        <taxon>Basidiomycota</taxon>
        <taxon>Agaricomycotina</taxon>
        <taxon>Agaricomycetes</taxon>
        <taxon>Thelephorales</taxon>
        <taxon>Thelephoraceae</taxon>
        <taxon>Thelephora</taxon>
    </lineage>
</organism>
<feature type="non-terminal residue" evidence="1">
    <location>
        <position position="692"/>
    </location>
</feature>
<reference evidence="1" key="1">
    <citation type="submission" date="2019-10" db="EMBL/GenBank/DDBJ databases">
        <authorList>
            <consortium name="DOE Joint Genome Institute"/>
            <person name="Kuo A."/>
            <person name="Miyauchi S."/>
            <person name="Kiss E."/>
            <person name="Drula E."/>
            <person name="Kohler A."/>
            <person name="Sanchez-Garcia M."/>
            <person name="Andreopoulos B."/>
            <person name="Barry K.W."/>
            <person name="Bonito G."/>
            <person name="Buee M."/>
            <person name="Carver A."/>
            <person name="Chen C."/>
            <person name="Cichocki N."/>
            <person name="Clum A."/>
            <person name="Culley D."/>
            <person name="Crous P.W."/>
            <person name="Fauchery L."/>
            <person name="Girlanda M."/>
            <person name="Hayes R."/>
            <person name="Keri Z."/>
            <person name="Labutti K."/>
            <person name="Lipzen A."/>
            <person name="Lombard V."/>
            <person name="Magnuson J."/>
            <person name="Maillard F."/>
            <person name="Morin E."/>
            <person name="Murat C."/>
            <person name="Nolan M."/>
            <person name="Ohm R."/>
            <person name="Pangilinan J."/>
            <person name="Pereira M."/>
            <person name="Perotto S."/>
            <person name="Peter M."/>
            <person name="Riley R."/>
            <person name="Sitrit Y."/>
            <person name="Stielow B."/>
            <person name="Szollosi G."/>
            <person name="Zifcakova L."/>
            <person name="Stursova M."/>
            <person name="Spatafora J.W."/>
            <person name="Tedersoo L."/>
            <person name="Vaario L.-M."/>
            <person name="Yamada A."/>
            <person name="Yan M."/>
            <person name="Wang P."/>
            <person name="Xu J."/>
            <person name="Bruns T."/>
            <person name="Baldrian P."/>
            <person name="Vilgalys R."/>
            <person name="Henrissat B."/>
            <person name="Grigoriev I.V."/>
            <person name="Hibbett D."/>
            <person name="Nagy L.G."/>
            <person name="Martin F.M."/>
        </authorList>
    </citation>
    <scope>NUCLEOTIDE SEQUENCE</scope>
    <source>
        <strain evidence="1">P2</strain>
    </source>
</reference>
<evidence type="ECO:0000313" key="2">
    <source>
        <dbReference type="Proteomes" id="UP000886501"/>
    </source>
</evidence>
<gene>
    <name evidence="1" type="ORF">BDM02DRAFT_3072826</name>
</gene>
<keyword evidence="2" id="KW-1185">Reference proteome</keyword>